<dbReference type="InterPro" id="IPR023171">
    <property type="entry name" value="Na/H_antiporter_dom_sf"/>
</dbReference>
<evidence type="ECO:0000256" key="12">
    <source>
        <dbReference type="SAM" id="MobiDB-lite"/>
    </source>
</evidence>
<evidence type="ECO:0000256" key="2">
    <source>
        <dbReference type="ARBA" id="ARBA00022448"/>
    </source>
</evidence>
<dbReference type="NCBIfam" id="TIGR00773">
    <property type="entry name" value="NhaA"/>
    <property type="match status" value="1"/>
</dbReference>
<keyword evidence="8 11" id="KW-0406">Ion transport</keyword>
<evidence type="ECO:0000313" key="14">
    <source>
        <dbReference type="Proteomes" id="UP000252004"/>
    </source>
</evidence>
<feature type="region of interest" description="Disordered" evidence="12">
    <location>
        <begin position="409"/>
        <end position="431"/>
    </location>
</feature>
<comment type="similarity">
    <text evidence="11">Belongs to the NhaA Na(+)/H(+) (TC 2.A.33) antiporter family.</text>
</comment>
<feature type="transmembrane region" description="Helical" evidence="11">
    <location>
        <begin position="70"/>
        <end position="91"/>
    </location>
</feature>
<keyword evidence="10 11" id="KW-0739">Sodium transport</keyword>
<evidence type="ECO:0000256" key="9">
    <source>
        <dbReference type="ARBA" id="ARBA00023136"/>
    </source>
</evidence>
<protein>
    <recommendedName>
        <fullName evidence="11">Na(+)/H(+) antiporter NhaA</fullName>
    </recommendedName>
    <alternativeName>
        <fullName evidence="11">Sodium/proton antiporter NhaA</fullName>
    </alternativeName>
</protein>
<dbReference type="HAMAP" id="MF_01844">
    <property type="entry name" value="NhaA"/>
    <property type="match status" value="1"/>
</dbReference>
<keyword evidence="14" id="KW-1185">Reference proteome</keyword>
<feature type="transmembrane region" description="Helical" evidence="11">
    <location>
        <begin position="344"/>
        <end position="366"/>
    </location>
</feature>
<dbReference type="PANTHER" id="PTHR30341:SF0">
    <property type="entry name" value="NA(+)_H(+) ANTIPORTER NHAA"/>
    <property type="match status" value="1"/>
</dbReference>
<keyword evidence="6 11" id="KW-1133">Transmembrane helix</keyword>
<dbReference type="InterPro" id="IPR004670">
    <property type="entry name" value="NhaA"/>
</dbReference>
<evidence type="ECO:0000256" key="4">
    <source>
        <dbReference type="ARBA" id="ARBA00022475"/>
    </source>
</evidence>
<feature type="compositionally biased region" description="Acidic residues" evidence="12">
    <location>
        <begin position="411"/>
        <end position="422"/>
    </location>
</feature>
<dbReference type="RefSeq" id="WP_114055400.1">
    <property type="nucleotide sequence ID" value="NZ_CP030862.1"/>
</dbReference>
<feature type="transmembrane region" description="Helical" evidence="11">
    <location>
        <begin position="198"/>
        <end position="216"/>
    </location>
</feature>
<keyword evidence="2 11" id="KW-0813">Transport</keyword>
<feature type="transmembrane region" description="Helical" evidence="11">
    <location>
        <begin position="378"/>
        <end position="398"/>
    </location>
</feature>
<dbReference type="AlphaFoldDB" id="A0A344TZZ7"/>
<dbReference type="GO" id="GO:0006885">
    <property type="term" value="P:regulation of pH"/>
    <property type="evidence" value="ECO:0007669"/>
    <property type="project" value="UniProtKB-UniRule"/>
</dbReference>
<evidence type="ECO:0000256" key="7">
    <source>
        <dbReference type="ARBA" id="ARBA00023053"/>
    </source>
</evidence>
<proteinExistence type="inferred from homology"/>
<comment type="subcellular location">
    <subcellularLocation>
        <location evidence="1">Cell inner membrane</location>
        <topology evidence="1">Multi-pass membrane protein</topology>
    </subcellularLocation>
    <subcellularLocation>
        <location evidence="11">Cell membrane</location>
        <topology evidence="11">Multi-pass membrane protein</topology>
    </subcellularLocation>
</comment>
<dbReference type="GO" id="GO:0005886">
    <property type="term" value="C:plasma membrane"/>
    <property type="evidence" value="ECO:0007669"/>
    <property type="project" value="UniProtKB-SubCell"/>
</dbReference>
<keyword evidence="9 11" id="KW-0472">Membrane</keyword>
<dbReference type="Pfam" id="PF06965">
    <property type="entry name" value="Na_H_antiport_1"/>
    <property type="match status" value="1"/>
</dbReference>
<dbReference type="Proteomes" id="UP000252004">
    <property type="component" value="Chromosome"/>
</dbReference>
<feature type="transmembrane region" description="Helical" evidence="11">
    <location>
        <begin position="32"/>
        <end position="49"/>
    </location>
</feature>
<dbReference type="Gene3D" id="1.20.1530.10">
    <property type="entry name" value="Na+/H+ antiporter like domain"/>
    <property type="match status" value="1"/>
</dbReference>
<evidence type="ECO:0000256" key="11">
    <source>
        <dbReference type="HAMAP-Rule" id="MF_01844"/>
    </source>
</evidence>
<gene>
    <name evidence="11 13" type="primary">nhaA</name>
    <name evidence="13" type="ORF">C0216_12810</name>
</gene>
<accession>A0A344TZZ7</accession>
<feature type="transmembrane region" description="Helical" evidence="11">
    <location>
        <begin position="144"/>
        <end position="165"/>
    </location>
</feature>
<keyword evidence="7 11" id="KW-0915">Sodium</keyword>
<reference evidence="13 14" key="1">
    <citation type="submission" date="2018-01" db="EMBL/GenBank/DDBJ databases">
        <title>Draft genome Sequence of streptomyces globosus LZH-48.</title>
        <authorList>
            <person name="Ran K."/>
            <person name="Li Z."/>
            <person name="Wei S."/>
            <person name="Dong R."/>
        </authorList>
    </citation>
    <scope>NUCLEOTIDE SEQUENCE [LARGE SCALE GENOMIC DNA]</scope>
    <source>
        <strain evidence="13 14">LZH-48</strain>
    </source>
</reference>
<dbReference type="KEGG" id="sgz:C0216_12810"/>
<dbReference type="EMBL" id="CP030862">
    <property type="protein sequence ID" value="AXE24218.1"/>
    <property type="molecule type" value="Genomic_DNA"/>
</dbReference>
<evidence type="ECO:0000256" key="10">
    <source>
        <dbReference type="ARBA" id="ARBA00023201"/>
    </source>
</evidence>
<evidence type="ECO:0000256" key="1">
    <source>
        <dbReference type="ARBA" id="ARBA00004429"/>
    </source>
</evidence>
<evidence type="ECO:0000256" key="5">
    <source>
        <dbReference type="ARBA" id="ARBA00022692"/>
    </source>
</evidence>
<comment type="function">
    <text evidence="11">Na(+)/H(+) antiporter that extrudes sodium in exchange for external protons.</text>
</comment>
<feature type="transmembrane region" description="Helical" evidence="11">
    <location>
        <begin position="277"/>
        <end position="304"/>
    </location>
</feature>
<feature type="transmembrane region" description="Helical" evidence="11">
    <location>
        <begin position="171"/>
        <end position="191"/>
    </location>
</feature>
<comment type="catalytic activity">
    <reaction evidence="11">
        <text>Na(+)(in) + 2 H(+)(out) = Na(+)(out) + 2 H(+)(in)</text>
        <dbReference type="Rhea" id="RHEA:29251"/>
        <dbReference type="ChEBI" id="CHEBI:15378"/>
        <dbReference type="ChEBI" id="CHEBI:29101"/>
    </reaction>
</comment>
<feature type="transmembrane region" description="Helical" evidence="11">
    <location>
        <begin position="310"/>
        <end position="332"/>
    </location>
</feature>
<feature type="transmembrane region" description="Helical" evidence="11">
    <location>
        <begin position="111"/>
        <end position="132"/>
    </location>
</feature>
<dbReference type="OrthoDB" id="117402at2"/>
<evidence type="ECO:0000256" key="3">
    <source>
        <dbReference type="ARBA" id="ARBA00022449"/>
    </source>
</evidence>
<evidence type="ECO:0000256" key="8">
    <source>
        <dbReference type="ARBA" id="ARBA00023065"/>
    </source>
</evidence>
<sequence>MAEKEPPDRPSFLGLLPGAEQRSLAEILRAETFGGLVLLVAAFLALVWANSPLSDSYERVREFAFGPPGLGLHLSVAHWTADGLLTVFFLVAGIEVKREFVHGELRTPSTAALPVVAAVCGMAVPGALYVLITVLGGGSLQGWAVPMATDIAFALGVLAVISTHLPASLRAFLLTLAVVDDLGAIAIIAVFFTDDLNLPALGGALAGLLVFALLQFRRVRGWWWYVPLALTIWASTYNSGVHATVAGVAMGLMLRARGRRGEGSSAGARTAHRLRPFSAAVAVPLFALFAAGVPLSGSAIAGVFTSPESLGVVIGLTVGKTVGVLGGGYLAARFTRARLNPELEWSDVFGLAALAGIGFTIALLFSELAFPGSGTAERVKAAVLIASVTSAAVAGVVLRRRNAVYRRMSQEEEGGGAADEDASGSGRGNGN</sequence>
<dbReference type="GO" id="GO:0015385">
    <property type="term" value="F:sodium:proton antiporter activity"/>
    <property type="evidence" value="ECO:0007669"/>
    <property type="project" value="UniProtKB-UniRule"/>
</dbReference>
<dbReference type="PANTHER" id="PTHR30341">
    <property type="entry name" value="SODIUM ION/PROTON ANTIPORTER NHAA-RELATED"/>
    <property type="match status" value="1"/>
</dbReference>
<organism evidence="13 14">
    <name type="scientific">Streptomyces globosus</name>
    <dbReference type="NCBI Taxonomy" id="68209"/>
    <lineage>
        <taxon>Bacteria</taxon>
        <taxon>Bacillati</taxon>
        <taxon>Actinomycetota</taxon>
        <taxon>Actinomycetes</taxon>
        <taxon>Kitasatosporales</taxon>
        <taxon>Streptomycetaceae</taxon>
        <taxon>Streptomyces</taxon>
    </lineage>
</organism>
<keyword evidence="4 11" id="KW-1003">Cell membrane</keyword>
<keyword evidence="5 11" id="KW-0812">Transmembrane</keyword>
<evidence type="ECO:0000256" key="6">
    <source>
        <dbReference type="ARBA" id="ARBA00022989"/>
    </source>
</evidence>
<name>A0A344TZZ7_9ACTN</name>
<keyword evidence="3 11" id="KW-0050">Antiport</keyword>
<evidence type="ECO:0000313" key="13">
    <source>
        <dbReference type="EMBL" id="AXE24218.1"/>
    </source>
</evidence>